<evidence type="ECO:0000313" key="2">
    <source>
        <dbReference type="Proteomes" id="UP000298493"/>
    </source>
</evidence>
<comment type="caution">
    <text evidence="1">The sequence shown here is derived from an EMBL/GenBank/DDBJ whole genome shotgun (WGS) entry which is preliminary data.</text>
</comment>
<organism evidence="1 2">
    <name type="scientific">Venturia nashicola</name>
    <dbReference type="NCBI Taxonomy" id="86259"/>
    <lineage>
        <taxon>Eukaryota</taxon>
        <taxon>Fungi</taxon>
        <taxon>Dikarya</taxon>
        <taxon>Ascomycota</taxon>
        <taxon>Pezizomycotina</taxon>
        <taxon>Dothideomycetes</taxon>
        <taxon>Pleosporomycetidae</taxon>
        <taxon>Venturiales</taxon>
        <taxon>Venturiaceae</taxon>
        <taxon>Venturia</taxon>
    </lineage>
</organism>
<evidence type="ECO:0000313" key="1">
    <source>
        <dbReference type="EMBL" id="TID24962.1"/>
    </source>
</evidence>
<gene>
    <name evidence="1" type="ORF">E6O75_ATG04167</name>
</gene>
<dbReference type="OrthoDB" id="10448466at2759"/>
<proteinExistence type="predicted"/>
<sequence>MSNENHDMDEDMGEEGQMPRAWAGMNLREQIKGKLARYDAFLMDVAEGPSGQSATGNVLEHTRNEDAFTCTSPAEALYRLFILTAIEVTAILLRDHNIK</sequence>
<dbReference type="AlphaFoldDB" id="A0A4Z1PPZ2"/>
<reference evidence="1 2" key="1">
    <citation type="submission" date="2019-04" db="EMBL/GenBank/DDBJ databases">
        <title>High contiguity whole genome sequence and gene annotation resource for two Venturia nashicola isolates.</title>
        <authorList>
            <person name="Prokchorchik M."/>
            <person name="Won K."/>
            <person name="Lee Y."/>
            <person name="Choi E.D."/>
            <person name="Segonzac C."/>
            <person name="Sohn K.H."/>
        </authorList>
    </citation>
    <scope>NUCLEOTIDE SEQUENCE [LARGE SCALE GENOMIC DNA]</scope>
    <source>
        <strain evidence="1 2">PRI2</strain>
    </source>
</reference>
<keyword evidence="2" id="KW-1185">Reference proteome</keyword>
<protein>
    <submittedName>
        <fullName evidence="1">Uncharacterized protein</fullName>
    </submittedName>
</protein>
<accession>A0A4Z1PPZ2</accession>
<dbReference type="Proteomes" id="UP000298493">
    <property type="component" value="Unassembled WGS sequence"/>
</dbReference>
<dbReference type="EMBL" id="SNSC02000004">
    <property type="protein sequence ID" value="TID24962.1"/>
    <property type="molecule type" value="Genomic_DNA"/>
</dbReference>
<name>A0A4Z1PPZ2_9PEZI</name>